<organism evidence="3 4">
    <name type="scientific">Nitrospirillum amazonense</name>
    <dbReference type="NCBI Taxonomy" id="28077"/>
    <lineage>
        <taxon>Bacteria</taxon>
        <taxon>Pseudomonadati</taxon>
        <taxon>Pseudomonadota</taxon>
        <taxon>Alphaproteobacteria</taxon>
        <taxon>Rhodospirillales</taxon>
        <taxon>Azospirillaceae</taxon>
        <taxon>Nitrospirillum</taxon>
    </lineage>
</organism>
<feature type="transmembrane region" description="Helical" evidence="2">
    <location>
        <begin position="990"/>
        <end position="1010"/>
    </location>
</feature>
<protein>
    <submittedName>
        <fullName evidence="3">Multidrug efflux pump subunit AcrB</fullName>
    </submittedName>
</protein>
<comment type="caution">
    <text evidence="3">The sequence shown here is derived from an EMBL/GenBank/DDBJ whole genome shotgun (WGS) entry which is preliminary data.</text>
</comment>
<dbReference type="RefSeq" id="WP_145735469.1">
    <property type="nucleotide sequence ID" value="NZ_VITR01000017.1"/>
</dbReference>
<dbReference type="AlphaFoldDB" id="A0A560GS02"/>
<dbReference type="PANTHER" id="PTHR32063">
    <property type="match status" value="1"/>
</dbReference>
<accession>A0A560GS02</accession>
<feature type="transmembrane region" description="Helical" evidence="2">
    <location>
        <begin position="12"/>
        <end position="31"/>
    </location>
</feature>
<dbReference type="Gene3D" id="3.30.70.1320">
    <property type="entry name" value="Multidrug efflux transporter AcrB pore domain like"/>
    <property type="match status" value="1"/>
</dbReference>
<dbReference type="InterPro" id="IPR027463">
    <property type="entry name" value="AcrB_DN_DC_subdom"/>
</dbReference>
<dbReference type="GO" id="GO:0005886">
    <property type="term" value="C:plasma membrane"/>
    <property type="evidence" value="ECO:0007669"/>
    <property type="project" value="TreeGrafter"/>
</dbReference>
<feature type="transmembrane region" description="Helical" evidence="2">
    <location>
        <begin position="919"/>
        <end position="937"/>
    </location>
</feature>
<keyword evidence="4" id="KW-1185">Reference proteome</keyword>
<proteinExistence type="predicted"/>
<dbReference type="Gene3D" id="3.30.70.1430">
    <property type="entry name" value="Multidrug efflux transporter AcrB pore domain"/>
    <property type="match status" value="2"/>
</dbReference>
<dbReference type="EMBL" id="VITR01000017">
    <property type="protein sequence ID" value="TWB36541.1"/>
    <property type="molecule type" value="Genomic_DNA"/>
</dbReference>
<feature type="transmembrane region" description="Helical" evidence="2">
    <location>
        <begin position="37"/>
        <end position="55"/>
    </location>
</feature>
<feature type="transmembrane region" description="Helical" evidence="2">
    <location>
        <begin position="361"/>
        <end position="381"/>
    </location>
</feature>
<dbReference type="SUPFAM" id="SSF82693">
    <property type="entry name" value="Multidrug efflux transporter AcrB pore domain, PN1, PN2, PC1 and PC2 subdomains"/>
    <property type="match status" value="2"/>
</dbReference>
<dbReference type="PRINTS" id="PR00702">
    <property type="entry name" value="ACRIFLAVINRP"/>
</dbReference>
<evidence type="ECO:0000256" key="1">
    <source>
        <dbReference type="SAM" id="MobiDB-lite"/>
    </source>
</evidence>
<name>A0A560GS02_9PROT</name>
<feature type="transmembrane region" description="Helical" evidence="2">
    <location>
        <begin position="467"/>
        <end position="491"/>
    </location>
</feature>
<dbReference type="Gene3D" id="3.30.2090.10">
    <property type="entry name" value="Multidrug efflux transporter AcrB TolC docking domain, DN and DC subdomains"/>
    <property type="match status" value="2"/>
</dbReference>
<feature type="region of interest" description="Disordered" evidence="1">
    <location>
        <begin position="1052"/>
        <end position="1074"/>
    </location>
</feature>
<gene>
    <name evidence="3" type="ORF">FBZ90_117102</name>
</gene>
<evidence type="ECO:0000313" key="3">
    <source>
        <dbReference type="EMBL" id="TWB36541.1"/>
    </source>
</evidence>
<dbReference type="InterPro" id="IPR001036">
    <property type="entry name" value="Acrflvin-R"/>
</dbReference>
<reference evidence="3 4" key="1">
    <citation type="submission" date="2019-06" db="EMBL/GenBank/DDBJ databases">
        <title>Genomic Encyclopedia of Type Strains, Phase IV (KMG-V): Genome sequencing to study the core and pangenomes of soil and plant-associated prokaryotes.</title>
        <authorList>
            <person name="Whitman W."/>
        </authorList>
    </citation>
    <scope>NUCLEOTIDE SEQUENCE [LARGE SCALE GENOMIC DNA]</scope>
    <source>
        <strain evidence="3 4">BR 11622</strain>
    </source>
</reference>
<feature type="transmembrane region" description="Helical" evidence="2">
    <location>
        <begin position="893"/>
        <end position="912"/>
    </location>
</feature>
<evidence type="ECO:0000313" key="4">
    <source>
        <dbReference type="Proteomes" id="UP000315751"/>
    </source>
</evidence>
<keyword evidence="2" id="KW-0472">Membrane</keyword>
<dbReference type="PANTHER" id="PTHR32063:SF8">
    <property type="entry name" value="CATION EFFLUX PROTEIN"/>
    <property type="match status" value="1"/>
</dbReference>
<evidence type="ECO:0000256" key="2">
    <source>
        <dbReference type="SAM" id="Phobius"/>
    </source>
</evidence>
<feature type="transmembrane region" description="Helical" evidence="2">
    <location>
        <begin position="335"/>
        <end position="355"/>
    </location>
</feature>
<feature type="transmembrane region" description="Helical" evidence="2">
    <location>
        <begin position="943"/>
        <end position="969"/>
    </location>
</feature>
<dbReference type="OrthoDB" id="9759330at2"/>
<feature type="transmembrane region" description="Helical" evidence="2">
    <location>
        <begin position="1022"/>
        <end position="1044"/>
    </location>
</feature>
<dbReference type="SUPFAM" id="SSF82714">
    <property type="entry name" value="Multidrug efflux transporter AcrB TolC docking domain, DN and DC subdomains"/>
    <property type="match status" value="1"/>
</dbReference>
<dbReference type="GO" id="GO:0042910">
    <property type="term" value="F:xenobiotic transmembrane transporter activity"/>
    <property type="evidence" value="ECO:0007669"/>
    <property type="project" value="TreeGrafter"/>
</dbReference>
<keyword evidence="2" id="KW-1133">Transmembrane helix</keyword>
<dbReference type="Proteomes" id="UP000315751">
    <property type="component" value="Unassembled WGS sequence"/>
</dbReference>
<dbReference type="Pfam" id="PF00873">
    <property type="entry name" value="ACR_tran"/>
    <property type="match status" value="1"/>
</dbReference>
<dbReference type="Gene3D" id="1.20.1640.10">
    <property type="entry name" value="Multidrug efflux transporter AcrB transmembrane domain"/>
    <property type="match status" value="2"/>
</dbReference>
<dbReference type="Gene3D" id="3.30.70.1440">
    <property type="entry name" value="Multidrug efflux transporter AcrB pore domain"/>
    <property type="match status" value="1"/>
</dbReference>
<sequence length="1074" mass="114252">MIEIVKIALRRPYTFIVMAILILIFGVSSAVKTPTDIFPDIGIPVIAVVWTYNGLQPDDMAGRIIGYYERSLTSTVNDVEHIESQSMQGFGVVKVFFQPNVNINAAQAQVVAISQTVLKQMPPGINPPQVLTFNAASVPILQLALSSDHLSETRLNDIAQNSIRPQLVTVPGAVLPSVYGGKVRQVQIDLNQQALHAYGLSATDVAAALSVQNLITPAGTQKIGKLEYPVDLNDSPVNINTFNDLPIKTVNGAVVYMRDVANVHDGSPPQTNVVHVDGKKAVLMSVLKAGSASTLDIIAGVYQRLPDVEKTLPDGVTLTPIGDQSIFVKDAVSGVIREGVIAAGLTGLLILLFLGSWRSTLIITVSIPLAILASITTLSVLGETINVMTLGGLALAVGILVDDATVTIENINWHLEHGKPIETAILDGAKQIVVPATVSLLCICIAFVPMFGLGGVAGFLFRPMAEAVVFALMASYVLSRTLVPTLANYLLRNQTHAGHGLHTDVHGAPTRNPFVKFQRVFERGFEAVRATYQGLLLLGLQNRRWLIGGFLVVSLGSFGLAPFLGQNFFPAVDGGQIKIHVRGRTGLRIEEMSRLCDRVGDAIRHVIPPKDLAGTVDNIGLPVSGINMAYGNSGTIGVEDADILIALKKDHAPTDGYVDILRHDLPRLFPGTTFAFLPADITTQVLNFGLPAPLDVKVVGSDLQANRAYTNKLLAKIARIPGVADARIEQAFQLPSLKVSVNRSLAGLVGLTEKDAATTMLDTLAGSTQTAPTFWLNHKNGISYPVSIQTPQRDIDTMAGLQTLPLTPASTGRASQLLGGLAQISRGRQDAVVTHYNVRPTIDIYATPKDRDLGAIASDVQKAIDSMAAELPRGSHVDIQGQVTTMTSAYHQLFVGLAFAIVLIYLLIVVNFQSWLDPFVIVMALPSALAGIVWMLFGTGTTLSVPALTGAIMCMGVATANSILVISFARERLAAGVDALTAAMEAGHTRFRPVLMTALAMVIGMAPMAIEPGQNSPLGRAVIGGLVFATLATLFLVPALFSLVHARDHERAHAPGGHAHDGHTPDGHATPAPV</sequence>
<keyword evidence="2" id="KW-0812">Transmembrane</keyword>
<feature type="transmembrane region" description="Helical" evidence="2">
    <location>
        <begin position="438"/>
        <end position="461"/>
    </location>
</feature>
<dbReference type="SUPFAM" id="SSF82866">
    <property type="entry name" value="Multidrug efflux transporter AcrB transmembrane domain"/>
    <property type="match status" value="2"/>
</dbReference>
<feature type="compositionally biased region" description="Basic and acidic residues" evidence="1">
    <location>
        <begin position="1052"/>
        <end position="1066"/>
    </location>
</feature>
<feature type="transmembrane region" description="Helical" evidence="2">
    <location>
        <begin position="545"/>
        <end position="564"/>
    </location>
</feature>